<dbReference type="Pfam" id="PF12572">
    <property type="entry name" value="DUF3752"/>
    <property type="match status" value="1"/>
</dbReference>
<dbReference type="AlphaFoldDB" id="A0A1C1CEI4"/>
<feature type="compositionally biased region" description="Acidic residues" evidence="1">
    <location>
        <begin position="79"/>
        <end position="88"/>
    </location>
</feature>
<evidence type="ECO:0000259" key="2">
    <source>
        <dbReference type="Pfam" id="PF12572"/>
    </source>
</evidence>
<protein>
    <recommendedName>
        <fullName evidence="2">DUF3752 domain-containing protein</fullName>
    </recommendedName>
</protein>
<feature type="compositionally biased region" description="Low complexity" evidence="1">
    <location>
        <begin position="193"/>
        <end position="203"/>
    </location>
</feature>
<feature type="region of interest" description="Disordered" evidence="1">
    <location>
        <begin position="1"/>
        <end position="267"/>
    </location>
</feature>
<dbReference type="PANTHER" id="PTHR46370">
    <property type="entry name" value="GPALPP MOTIFS-CONTAINING PROTEIN 1"/>
    <property type="match status" value="1"/>
</dbReference>
<organism evidence="3 4">
    <name type="scientific">Cladophialophora carrionii</name>
    <dbReference type="NCBI Taxonomy" id="86049"/>
    <lineage>
        <taxon>Eukaryota</taxon>
        <taxon>Fungi</taxon>
        <taxon>Dikarya</taxon>
        <taxon>Ascomycota</taxon>
        <taxon>Pezizomycotina</taxon>
        <taxon>Eurotiomycetes</taxon>
        <taxon>Chaetothyriomycetidae</taxon>
        <taxon>Chaetothyriales</taxon>
        <taxon>Herpotrichiellaceae</taxon>
        <taxon>Cladophialophora</taxon>
    </lineage>
</organism>
<feature type="compositionally biased region" description="Basic and acidic residues" evidence="1">
    <location>
        <begin position="242"/>
        <end position="259"/>
    </location>
</feature>
<name>A0A1C1CEI4_9EURO</name>
<sequence>MPAVGPQLPPDLQKRKRDDDHDDEGHSSDSSTGPSPPPRDEEQTAASTTKRARVIGPAPPPAPLDERPVSSGTRLASEAESESEDDDFGPSLPSADETVAQSSNHFLTGPQMPVTTASAAPAKRDEWMTIAPSNGDWSSRVDPTKLKNRKFNTGRGAKAPSRAADSGGDSSWHETPEQKQARLKREVMGIQDTATSAASSKSAFGNNSHDDTAAKRMKEYTPRQEAQRGPSLYASHTSSQDKPLDDDPSARAFDREKDIGSGSTISATKRREMVKKATDFSSRFEKARYL</sequence>
<accession>A0A1C1CEI4</accession>
<evidence type="ECO:0000313" key="4">
    <source>
        <dbReference type="Proteomes" id="UP000094526"/>
    </source>
</evidence>
<proteinExistence type="predicted"/>
<dbReference type="VEuPathDB" id="FungiDB:CLCR_02539"/>
<dbReference type="PANTHER" id="PTHR46370:SF1">
    <property type="entry name" value="GPALPP MOTIFS-CONTAINING PROTEIN 1"/>
    <property type="match status" value="1"/>
</dbReference>
<comment type="caution">
    <text evidence="3">The sequence shown here is derived from an EMBL/GenBank/DDBJ whole genome shotgun (WGS) entry which is preliminary data.</text>
</comment>
<feature type="compositionally biased region" description="Basic and acidic residues" evidence="1">
    <location>
        <begin position="208"/>
        <end position="226"/>
    </location>
</feature>
<feature type="compositionally biased region" description="Basic and acidic residues" evidence="1">
    <location>
        <begin position="171"/>
        <end position="187"/>
    </location>
</feature>
<dbReference type="OrthoDB" id="73491at2759"/>
<dbReference type="VEuPathDB" id="FungiDB:G647_02484"/>
<dbReference type="Proteomes" id="UP000094526">
    <property type="component" value="Unassembled WGS sequence"/>
</dbReference>
<evidence type="ECO:0000256" key="1">
    <source>
        <dbReference type="SAM" id="MobiDB-lite"/>
    </source>
</evidence>
<reference evidence="4" key="1">
    <citation type="submission" date="2015-07" db="EMBL/GenBank/DDBJ databases">
        <authorList>
            <person name="Teixeira M.M."/>
            <person name="Souza R.C."/>
            <person name="Almeida L.G."/>
            <person name="Vicente V.A."/>
            <person name="de Hoog S."/>
            <person name="Bocca A.L."/>
            <person name="de Almeida S.R."/>
            <person name="Vasconcelos A.T."/>
            <person name="Felipe M.S."/>
        </authorList>
    </citation>
    <scope>NUCLEOTIDE SEQUENCE [LARGE SCALE GENOMIC DNA]</scope>
    <source>
        <strain evidence="4">KSF</strain>
    </source>
</reference>
<gene>
    <name evidence="3" type="ORF">CLCR_02539</name>
</gene>
<keyword evidence="4" id="KW-1185">Reference proteome</keyword>
<evidence type="ECO:0000313" key="3">
    <source>
        <dbReference type="EMBL" id="OCT46934.1"/>
    </source>
</evidence>
<feature type="domain" description="DUF3752" evidence="2">
    <location>
        <begin position="132"/>
        <end position="285"/>
    </location>
</feature>
<dbReference type="eggNOG" id="KOG4188">
    <property type="taxonomic scope" value="Eukaryota"/>
</dbReference>
<dbReference type="InterPro" id="IPR022226">
    <property type="entry name" value="DUF3752"/>
</dbReference>
<feature type="compositionally biased region" description="Basic and acidic residues" evidence="1">
    <location>
        <begin position="12"/>
        <end position="27"/>
    </location>
</feature>
<dbReference type="EMBL" id="LGRB01000014">
    <property type="protein sequence ID" value="OCT46934.1"/>
    <property type="molecule type" value="Genomic_DNA"/>
</dbReference>
<dbReference type="InterPro" id="IPR046331">
    <property type="entry name" value="GPAM1-like"/>
</dbReference>